<protein>
    <submittedName>
        <fullName evidence="3">PaaI family thioesterase</fullName>
        <ecNumber evidence="3">3.1.2.-</ecNumber>
    </submittedName>
</protein>
<reference evidence="3 4" key="1">
    <citation type="submission" date="2023-07" db="EMBL/GenBank/DDBJ databases">
        <authorList>
            <person name="Kim M.K."/>
        </authorList>
    </citation>
    <scope>NUCLEOTIDE SEQUENCE [LARGE SCALE GENOMIC DNA]</scope>
    <source>
        <strain evidence="3 4">KR1UV-12</strain>
    </source>
</reference>
<feature type="domain" description="Thioesterase" evidence="2">
    <location>
        <begin position="40"/>
        <end position="116"/>
    </location>
</feature>
<name>A0ABT9ENZ7_9SPHN</name>
<dbReference type="EC" id="3.1.2.-" evidence="3"/>
<dbReference type="NCBIfam" id="TIGR00369">
    <property type="entry name" value="unchar_dom_1"/>
    <property type="match status" value="1"/>
</dbReference>
<sequence>MSEGDLPPYVRLLGATLERGEDGAPRLAMPFADAVLGRPGFLHGGAIAGLLEAAAIAALRHALAAEGSARIKPITITVDYQRGGRERPTLAAGTVTRLGTRIANVEAVAWQDDRDRPIATARVNFLIERGA</sequence>
<dbReference type="InterPro" id="IPR006683">
    <property type="entry name" value="Thioestr_dom"/>
</dbReference>
<organism evidence="3 4">
    <name type="scientific">Sphingomonas aurea</name>
    <dbReference type="NCBI Taxonomy" id="3063994"/>
    <lineage>
        <taxon>Bacteria</taxon>
        <taxon>Pseudomonadati</taxon>
        <taxon>Pseudomonadota</taxon>
        <taxon>Alphaproteobacteria</taxon>
        <taxon>Sphingomonadales</taxon>
        <taxon>Sphingomonadaceae</taxon>
        <taxon>Sphingomonas</taxon>
    </lineage>
</organism>
<evidence type="ECO:0000313" key="4">
    <source>
        <dbReference type="Proteomes" id="UP001230685"/>
    </source>
</evidence>
<dbReference type="Gene3D" id="3.10.129.10">
    <property type="entry name" value="Hotdog Thioesterase"/>
    <property type="match status" value="1"/>
</dbReference>
<dbReference type="Proteomes" id="UP001230685">
    <property type="component" value="Unassembled WGS sequence"/>
</dbReference>
<dbReference type="Pfam" id="PF03061">
    <property type="entry name" value="4HBT"/>
    <property type="match status" value="1"/>
</dbReference>
<dbReference type="InterPro" id="IPR029069">
    <property type="entry name" value="HotDog_dom_sf"/>
</dbReference>
<dbReference type="SUPFAM" id="SSF54637">
    <property type="entry name" value="Thioesterase/thiol ester dehydrase-isomerase"/>
    <property type="match status" value="1"/>
</dbReference>
<dbReference type="CDD" id="cd03443">
    <property type="entry name" value="PaaI_thioesterase"/>
    <property type="match status" value="1"/>
</dbReference>
<comment type="caution">
    <text evidence="3">The sequence shown here is derived from an EMBL/GenBank/DDBJ whole genome shotgun (WGS) entry which is preliminary data.</text>
</comment>
<dbReference type="GO" id="GO:0016787">
    <property type="term" value="F:hydrolase activity"/>
    <property type="evidence" value="ECO:0007669"/>
    <property type="project" value="UniProtKB-KW"/>
</dbReference>
<accession>A0ABT9ENZ7</accession>
<proteinExistence type="predicted"/>
<evidence type="ECO:0000256" key="1">
    <source>
        <dbReference type="ARBA" id="ARBA00022801"/>
    </source>
</evidence>
<evidence type="ECO:0000313" key="3">
    <source>
        <dbReference type="EMBL" id="MDP1028690.1"/>
    </source>
</evidence>
<keyword evidence="1 3" id="KW-0378">Hydrolase</keyword>
<gene>
    <name evidence="3" type="ORF">Q5H91_15825</name>
</gene>
<evidence type="ECO:0000259" key="2">
    <source>
        <dbReference type="Pfam" id="PF03061"/>
    </source>
</evidence>
<keyword evidence="4" id="KW-1185">Reference proteome</keyword>
<dbReference type="EMBL" id="JAUUDS010000012">
    <property type="protein sequence ID" value="MDP1028690.1"/>
    <property type="molecule type" value="Genomic_DNA"/>
</dbReference>
<dbReference type="InterPro" id="IPR003736">
    <property type="entry name" value="PAAI_dom"/>
</dbReference>